<evidence type="ECO:0000313" key="3">
    <source>
        <dbReference type="Proteomes" id="UP001143307"/>
    </source>
</evidence>
<protein>
    <submittedName>
        <fullName evidence="2">Nuclear transport factor 2 family protein</fullName>
    </submittedName>
</protein>
<dbReference type="Proteomes" id="UP001143307">
    <property type="component" value="Unassembled WGS sequence"/>
</dbReference>
<evidence type="ECO:0000313" key="2">
    <source>
        <dbReference type="EMBL" id="MCX2972366.1"/>
    </source>
</evidence>
<feature type="domain" description="SnoaL-like" evidence="1">
    <location>
        <begin position="9"/>
        <end position="128"/>
    </location>
</feature>
<keyword evidence="3" id="KW-1185">Reference proteome</keyword>
<dbReference type="Gene3D" id="3.10.450.50">
    <property type="match status" value="1"/>
</dbReference>
<dbReference type="InterPro" id="IPR037401">
    <property type="entry name" value="SnoaL-like"/>
</dbReference>
<accession>A0ABT3SQV8</accession>
<gene>
    <name evidence="2" type="ORF">EYC87_02030</name>
</gene>
<dbReference type="Pfam" id="PF13577">
    <property type="entry name" value="SnoaL_4"/>
    <property type="match status" value="1"/>
</dbReference>
<dbReference type="RefSeq" id="WP_279251390.1">
    <property type="nucleotide sequence ID" value="NZ_SHNP01000001.1"/>
</dbReference>
<dbReference type="InterPro" id="IPR032710">
    <property type="entry name" value="NTF2-like_dom_sf"/>
</dbReference>
<reference evidence="2" key="1">
    <citation type="submission" date="2019-02" db="EMBL/GenBank/DDBJ databases">
        <authorList>
            <person name="Li S.-H."/>
        </authorList>
    </citation>
    <scope>NUCLEOTIDE SEQUENCE</scope>
    <source>
        <strain evidence="2">IMCC8485</strain>
    </source>
</reference>
<evidence type="ECO:0000259" key="1">
    <source>
        <dbReference type="Pfam" id="PF13577"/>
    </source>
</evidence>
<sequence length="170" mass="19858">MDQRLETYLAKQDIYELCCRYMRGLDRLDASLMLDQFWEDGWCEFGIHNSDPAAFIEFAMSALQGHAANQHLIGNSLIDIEGDEAFGEIYFQAYHKVPTDDGHEDLIISGRYLDRYEKREGIWKFAYRSELVDWSRTSPTNDLYFELAPDGLRGARSDDAVYLRDNRRRP</sequence>
<organism evidence="2 3">
    <name type="scientific">Candidatus Seongchinamella marina</name>
    <dbReference type="NCBI Taxonomy" id="2518990"/>
    <lineage>
        <taxon>Bacteria</taxon>
        <taxon>Pseudomonadati</taxon>
        <taxon>Pseudomonadota</taxon>
        <taxon>Gammaproteobacteria</taxon>
        <taxon>Cellvibrionales</taxon>
        <taxon>Halieaceae</taxon>
        <taxon>Seongchinamella</taxon>
    </lineage>
</organism>
<dbReference type="SUPFAM" id="SSF54427">
    <property type="entry name" value="NTF2-like"/>
    <property type="match status" value="1"/>
</dbReference>
<name>A0ABT3SQV8_9GAMM</name>
<comment type="caution">
    <text evidence="2">The sequence shown here is derived from an EMBL/GenBank/DDBJ whole genome shotgun (WGS) entry which is preliminary data.</text>
</comment>
<dbReference type="EMBL" id="SHNP01000001">
    <property type="protein sequence ID" value="MCX2972366.1"/>
    <property type="molecule type" value="Genomic_DNA"/>
</dbReference>
<proteinExistence type="predicted"/>